<dbReference type="EMBL" id="JACEIP010000036">
    <property type="protein sequence ID" value="MBA4544358.1"/>
    <property type="molecule type" value="Genomic_DNA"/>
</dbReference>
<evidence type="ECO:0000313" key="7">
    <source>
        <dbReference type="EMBL" id="MBA4544358.1"/>
    </source>
</evidence>
<dbReference type="InterPro" id="IPR002523">
    <property type="entry name" value="MgTranspt_CorA/ZnTranspt_ZntB"/>
</dbReference>
<dbReference type="RefSeq" id="WP_081943981.1">
    <property type="nucleotide sequence ID" value="NZ_JACEIP010000036.1"/>
</dbReference>
<dbReference type="SUPFAM" id="SSF144083">
    <property type="entry name" value="Magnesium transport protein CorA, transmembrane region"/>
    <property type="match status" value="1"/>
</dbReference>
<evidence type="ECO:0000256" key="2">
    <source>
        <dbReference type="ARBA" id="ARBA00009765"/>
    </source>
</evidence>
<gene>
    <name evidence="7" type="ORF">H1164_16040</name>
</gene>
<accession>A0A7W1XD42</accession>
<sequence>MLNIYQSDPNGSIKEIHEFRPGCWVNLTNPTDEEIDQVVQALKIPADFLRDSLDEEEKSRIEKEDNCLLIIVDIPMTQNGSREERYITLPLGMIVTENCFVTVCLKENSILEHFTGNKAKNFYTYMKTRFVLQLLSLISTHYLSYLKKINRKTNEIEKELRQSTQNQELFSLLNLEKSLVYFTTSLKTNNIVTEKLLKSQYLKMYEEDQHLLEDVIIENKQAIEMAEIYSSILSGLMDAFASVISNNLNHVMKILTSITIVLSFPTMIASIYGMNVPLPYQNHPHSFSVLMVLSLALSSITAIILGYIAEHSFPAAIGSAFDGIDD</sequence>
<dbReference type="SUPFAM" id="SSF143865">
    <property type="entry name" value="CorA soluble domain-like"/>
    <property type="match status" value="1"/>
</dbReference>
<comment type="subcellular location">
    <subcellularLocation>
        <location evidence="1">Membrane</location>
        <topology evidence="1">Multi-pass membrane protein</topology>
    </subcellularLocation>
</comment>
<dbReference type="Gene3D" id="3.30.460.20">
    <property type="entry name" value="CorA soluble domain-like"/>
    <property type="match status" value="1"/>
</dbReference>
<keyword evidence="3 6" id="KW-0812">Transmembrane</keyword>
<evidence type="ECO:0000313" key="8">
    <source>
        <dbReference type="Proteomes" id="UP000530514"/>
    </source>
</evidence>
<dbReference type="InterPro" id="IPR045861">
    <property type="entry name" value="CorA_cytoplasmic_dom"/>
</dbReference>
<evidence type="ECO:0000256" key="6">
    <source>
        <dbReference type="SAM" id="Phobius"/>
    </source>
</evidence>
<dbReference type="Gene3D" id="1.20.58.340">
    <property type="entry name" value="Magnesium transport protein CorA, transmembrane region"/>
    <property type="match status" value="2"/>
</dbReference>
<protein>
    <submittedName>
        <fullName evidence="7">Magnesium transporter CorA family protein</fullName>
    </submittedName>
</protein>
<dbReference type="AlphaFoldDB" id="A0A7W1XD42"/>
<dbReference type="CDD" id="cd12827">
    <property type="entry name" value="EcCorA_ZntB-like_u2"/>
    <property type="match status" value="1"/>
</dbReference>
<keyword evidence="8" id="KW-1185">Reference proteome</keyword>
<dbReference type="GO" id="GO:0046873">
    <property type="term" value="F:metal ion transmembrane transporter activity"/>
    <property type="evidence" value="ECO:0007669"/>
    <property type="project" value="InterPro"/>
</dbReference>
<dbReference type="PANTHER" id="PTHR47891:SF2">
    <property type="entry name" value="MAGNESIUM AND COBALT TRANSPORTER"/>
    <property type="match status" value="1"/>
</dbReference>
<dbReference type="OrthoDB" id="9803416at2"/>
<keyword evidence="5 6" id="KW-0472">Membrane</keyword>
<dbReference type="Proteomes" id="UP000530514">
    <property type="component" value="Unassembled WGS sequence"/>
</dbReference>
<feature type="transmembrane region" description="Helical" evidence="6">
    <location>
        <begin position="286"/>
        <end position="309"/>
    </location>
</feature>
<comment type="caution">
    <text evidence="7">The sequence shown here is derived from an EMBL/GenBank/DDBJ whole genome shotgun (WGS) entry which is preliminary data.</text>
</comment>
<dbReference type="PANTHER" id="PTHR47891">
    <property type="entry name" value="TRANSPORTER-RELATED"/>
    <property type="match status" value="1"/>
</dbReference>
<evidence type="ECO:0000256" key="3">
    <source>
        <dbReference type="ARBA" id="ARBA00022692"/>
    </source>
</evidence>
<dbReference type="GO" id="GO:0016020">
    <property type="term" value="C:membrane"/>
    <property type="evidence" value="ECO:0007669"/>
    <property type="project" value="UniProtKB-SubCell"/>
</dbReference>
<proteinExistence type="inferred from homology"/>
<comment type="similarity">
    <text evidence="2">Belongs to the CorA metal ion transporter (MIT) (TC 1.A.35) family.</text>
</comment>
<evidence type="ECO:0000256" key="4">
    <source>
        <dbReference type="ARBA" id="ARBA00022989"/>
    </source>
</evidence>
<dbReference type="InterPro" id="IPR045863">
    <property type="entry name" value="CorA_TM1_TM2"/>
</dbReference>
<feature type="transmembrane region" description="Helical" evidence="6">
    <location>
        <begin position="254"/>
        <end position="274"/>
    </location>
</feature>
<evidence type="ECO:0000256" key="5">
    <source>
        <dbReference type="ARBA" id="ARBA00023136"/>
    </source>
</evidence>
<reference evidence="7 8" key="1">
    <citation type="submission" date="2020-07" db="EMBL/GenBank/DDBJ databases">
        <authorList>
            <person name="Feng H."/>
        </authorList>
    </citation>
    <scope>NUCLEOTIDE SEQUENCE [LARGE SCALE GENOMIC DNA]</scope>
    <source>
        <strain evidence="8">s-11</strain>
    </source>
</reference>
<evidence type="ECO:0000256" key="1">
    <source>
        <dbReference type="ARBA" id="ARBA00004141"/>
    </source>
</evidence>
<dbReference type="InterPro" id="IPR047199">
    <property type="entry name" value="CorA-like"/>
</dbReference>
<dbReference type="Pfam" id="PF01544">
    <property type="entry name" value="CorA"/>
    <property type="match status" value="1"/>
</dbReference>
<keyword evidence="4 6" id="KW-1133">Transmembrane helix</keyword>
<organism evidence="7 8">
    <name type="scientific">Thermoactinomyces daqus</name>
    <dbReference type="NCBI Taxonomy" id="1329516"/>
    <lineage>
        <taxon>Bacteria</taxon>
        <taxon>Bacillati</taxon>
        <taxon>Bacillota</taxon>
        <taxon>Bacilli</taxon>
        <taxon>Bacillales</taxon>
        <taxon>Thermoactinomycetaceae</taxon>
        <taxon>Thermoactinomyces</taxon>
    </lineage>
</organism>
<name>A0A7W1XD42_9BACL</name>